<evidence type="ECO:0000259" key="7">
    <source>
        <dbReference type="PROSITE" id="PS50061"/>
    </source>
</evidence>
<dbReference type="Proteomes" id="UP000095300">
    <property type="component" value="Unassembled WGS sequence"/>
</dbReference>
<dbReference type="Gene3D" id="1.10.10.10">
    <property type="entry name" value="Winged helix-like DNA-binding domain superfamily/Winged helix DNA-binding domain"/>
    <property type="match status" value="1"/>
</dbReference>
<feature type="compositionally biased region" description="Basic residues" evidence="6">
    <location>
        <begin position="392"/>
        <end position="401"/>
    </location>
</feature>
<comment type="subcellular location">
    <subcellularLocation>
        <location evidence="1 5">Nucleus</location>
    </subcellularLocation>
</comment>
<feature type="region of interest" description="Disordered" evidence="6">
    <location>
        <begin position="34"/>
        <end position="177"/>
    </location>
</feature>
<organism evidence="9 10">
    <name type="scientific">Stomoxys calcitrans</name>
    <name type="common">Stable fly</name>
    <name type="synonym">Conops calcitrans</name>
    <dbReference type="NCBI Taxonomy" id="35570"/>
    <lineage>
        <taxon>Eukaryota</taxon>
        <taxon>Metazoa</taxon>
        <taxon>Ecdysozoa</taxon>
        <taxon>Arthropoda</taxon>
        <taxon>Hexapoda</taxon>
        <taxon>Insecta</taxon>
        <taxon>Pterygota</taxon>
        <taxon>Neoptera</taxon>
        <taxon>Endopterygota</taxon>
        <taxon>Diptera</taxon>
        <taxon>Brachycera</taxon>
        <taxon>Muscomorpha</taxon>
        <taxon>Muscoidea</taxon>
        <taxon>Muscidae</taxon>
        <taxon>Stomoxys</taxon>
    </lineage>
</organism>
<dbReference type="Pfam" id="PF02198">
    <property type="entry name" value="SAM_PNT"/>
    <property type="match status" value="1"/>
</dbReference>
<evidence type="ECO:0000256" key="6">
    <source>
        <dbReference type="SAM" id="MobiDB-lite"/>
    </source>
</evidence>
<dbReference type="InterPro" id="IPR000418">
    <property type="entry name" value="Ets_dom"/>
</dbReference>
<dbReference type="OrthoDB" id="10067219at2759"/>
<dbReference type="InterPro" id="IPR013761">
    <property type="entry name" value="SAM/pointed_sf"/>
</dbReference>
<dbReference type="SMART" id="SM00251">
    <property type="entry name" value="SAM_PNT"/>
    <property type="match status" value="1"/>
</dbReference>
<feature type="compositionally biased region" description="Basic and acidic residues" evidence="6">
    <location>
        <begin position="35"/>
        <end position="57"/>
    </location>
</feature>
<feature type="domain" description="PNT" evidence="8">
    <location>
        <begin position="161"/>
        <end position="248"/>
    </location>
</feature>
<evidence type="ECO:0000256" key="2">
    <source>
        <dbReference type="ARBA" id="ARBA00005562"/>
    </source>
</evidence>
<dbReference type="STRING" id="35570.A0A1I8PQS4"/>
<feature type="domain" description="ETS" evidence="7">
    <location>
        <begin position="283"/>
        <end position="363"/>
    </location>
</feature>
<gene>
    <name evidence="9" type="primary">106088546</name>
</gene>
<dbReference type="Pfam" id="PF00178">
    <property type="entry name" value="Ets"/>
    <property type="match status" value="1"/>
</dbReference>
<dbReference type="SMART" id="SM00413">
    <property type="entry name" value="ETS"/>
    <property type="match status" value="1"/>
</dbReference>
<accession>A0A1I8PQS4</accession>
<dbReference type="GO" id="GO:0005634">
    <property type="term" value="C:nucleus"/>
    <property type="evidence" value="ECO:0007669"/>
    <property type="project" value="UniProtKB-SubCell"/>
</dbReference>
<comment type="similarity">
    <text evidence="2 5">Belongs to the ETS family.</text>
</comment>
<feature type="compositionally biased region" description="Low complexity" evidence="6">
    <location>
        <begin position="146"/>
        <end position="155"/>
    </location>
</feature>
<keyword evidence="3 5" id="KW-0238">DNA-binding</keyword>
<reference evidence="9" key="1">
    <citation type="submission" date="2020-05" db="UniProtKB">
        <authorList>
            <consortium name="EnsemblMetazoa"/>
        </authorList>
    </citation>
    <scope>IDENTIFICATION</scope>
    <source>
        <strain evidence="9">USDA</strain>
    </source>
</reference>
<evidence type="ECO:0000313" key="10">
    <source>
        <dbReference type="Proteomes" id="UP000095300"/>
    </source>
</evidence>
<dbReference type="PANTHER" id="PTHR11849:SF305">
    <property type="entry name" value="DNA-BINDING PROTEIN D-ETS-6"/>
    <property type="match status" value="1"/>
</dbReference>
<dbReference type="FunFam" id="1.10.150.50:FF:000113">
    <property type="entry name" value="DNA-binding protein D-ETS-6"/>
    <property type="match status" value="1"/>
</dbReference>
<feature type="compositionally biased region" description="Low complexity" evidence="6">
    <location>
        <begin position="93"/>
        <end position="124"/>
    </location>
</feature>
<evidence type="ECO:0000256" key="4">
    <source>
        <dbReference type="ARBA" id="ARBA00023242"/>
    </source>
</evidence>
<dbReference type="FunFam" id="1.10.10.10:FF:000039">
    <property type="entry name" value="Friend leukemia integration 1 transcription factor"/>
    <property type="match status" value="1"/>
</dbReference>
<dbReference type="EnsemblMetazoa" id="SCAU010241-RA">
    <property type="protein sequence ID" value="SCAU010241-PA"/>
    <property type="gene ID" value="SCAU010241"/>
</dbReference>
<dbReference type="InterPro" id="IPR046328">
    <property type="entry name" value="ETS_fam"/>
</dbReference>
<sequence length="518" mass="57004">MAIICYPYANGTVILTKFSRELLHRSLEQIVGLRPMHENSHEQLAEGNDSEERRSSHGEGYGLGKRRRSTNGSVERSQSGKRIVPASRRRSTSSDNDSSSSTSSSKSTYTDNSNSSTTSSNSCSITGEKLKKSPQLRIQTEIHGPSSTSSSVQQSYTDATRGREKTPSPPSPVEVPVDPRVWNADHVAGWVKWMTKQFKIQPEPDVSRFPTTGAELSQMSRAEFWVCAGSREGGILFAKHFALTLHNATGRETSPMLNDNEPNPYQLLNAASHRLVVQGSGQIQLWQFLLELLADSSKSNCILWEGTNGEFKLVDPDMVAKLWGERKAKPNMNYDKLSRALRYYYDKNIMTKVHGKRYAYKFDFHGLMVACQAQAQGCDPATSMGMLSPYKVPHHQHHHHSYQSQHHSLHHSSSVLAEQSTPSSSGSSLGFLSPATVASPMAVEAIPSNDMASQLTVSPHTTNLITSTNSTIEATTPSSTSSATTTVTSTMPVTRSTYWSYGSPGFEARPQPQPDSFN</sequence>
<evidence type="ECO:0000256" key="5">
    <source>
        <dbReference type="RuleBase" id="RU004019"/>
    </source>
</evidence>
<proteinExistence type="inferred from homology"/>
<dbReference type="CDD" id="cd08203">
    <property type="entry name" value="SAM_PNT"/>
    <property type="match status" value="1"/>
</dbReference>
<evidence type="ECO:0000256" key="3">
    <source>
        <dbReference type="ARBA" id="ARBA00023125"/>
    </source>
</evidence>
<dbReference type="VEuPathDB" id="VectorBase:SCAU010241"/>
<dbReference type="SUPFAM" id="SSF47769">
    <property type="entry name" value="SAM/Pointed domain"/>
    <property type="match status" value="1"/>
</dbReference>
<feature type="region of interest" description="Disordered" evidence="6">
    <location>
        <begin position="390"/>
        <end position="428"/>
    </location>
</feature>
<keyword evidence="4 5" id="KW-0539">Nucleus</keyword>
<dbReference type="PROSITE" id="PS50061">
    <property type="entry name" value="ETS_DOMAIN_3"/>
    <property type="match status" value="1"/>
</dbReference>
<dbReference type="PROSITE" id="PS00346">
    <property type="entry name" value="ETS_DOMAIN_2"/>
    <property type="match status" value="1"/>
</dbReference>
<dbReference type="GO" id="GO:0043565">
    <property type="term" value="F:sequence-specific DNA binding"/>
    <property type="evidence" value="ECO:0007669"/>
    <property type="project" value="InterPro"/>
</dbReference>
<name>A0A1I8PQS4_STOCA</name>
<dbReference type="InterPro" id="IPR036388">
    <property type="entry name" value="WH-like_DNA-bd_sf"/>
</dbReference>
<dbReference type="InterPro" id="IPR003118">
    <property type="entry name" value="Pointed_dom"/>
</dbReference>
<feature type="compositionally biased region" description="Low complexity" evidence="6">
    <location>
        <begin position="402"/>
        <end position="428"/>
    </location>
</feature>
<dbReference type="GO" id="GO:0000981">
    <property type="term" value="F:DNA-binding transcription factor activity, RNA polymerase II-specific"/>
    <property type="evidence" value="ECO:0007669"/>
    <property type="project" value="TreeGrafter"/>
</dbReference>
<evidence type="ECO:0008006" key="11">
    <source>
        <dbReference type="Google" id="ProtNLM"/>
    </source>
</evidence>
<dbReference type="PRINTS" id="PR00454">
    <property type="entry name" value="ETSDOMAIN"/>
</dbReference>
<dbReference type="PANTHER" id="PTHR11849">
    <property type="entry name" value="ETS"/>
    <property type="match status" value="1"/>
</dbReference>
<protein>
    <recommendedName>
        <fullName evidence="11">ETS domain-containing protein</fullName>
    </recommendedName>
</protein>
<dbReference type="PROSITE" id="PS00345">
    <property type="entry name" value="ETS_DOMAIN_1"/>
    <property type="match status" value="1"/>
</dbReference>
<dbReference type="Gene3D" id="1.10.150.50">
    <property type="entry name" value="Transcription Factor, Ets-1"/>
    <property type="match status" value="1"/>
</dbReference>
<dbReference type="PROSITE" id="PS51433">
    <property type="entry name" value="PNT"/>
    <property type="match status" value="1"/>
</dbReference>
<evidence type="ECO:0000313" key="9">
    <source>
        <dbReference type="EnsemblMetazoa" id="SCAU010241-PA"/>
    </source>
</evidence>
<dbReference type="SUPFAM" id="SSF46785">
    <property type="entry name" value="Winged helix' DNA-binding domain"/>
    <property type="match status" value="1"/>
</dbReference>
<dbReference type="AlphaFoldDB" id="A0A1I8PQS4"/>
<dbReference type="GO" id="GO:0030154">
    <property type="term" value="P:cell differentiation"/>
    <property type="evidence" value="ECO:0007669"/>
    <property type="project" value="TreeGrafter"/>
</dbReference>
<evidence type="ECO:0000259" key="8">
    <source>
        <dbReference type="PROSITE" id="PS51433"/>
    </source>
</evidence>
<evidence type="ECO:0000256" key="1">
    <source>
        <dbReference type="ARBA" id="ARBA00004123"/>
    </source>
</evidence>
<dbReference type="KEGG" id="scac:106088546"/>
<keyword evidence="10" id="KW-1185">Reference proteome</keyword>
<dbReference type="InterPro" id="IPR036390">
    <property type="entry name" value="WH_DNA-bd_sf"/>
</dbReference>